<proteinExistence type="predicted"/>
<dbReference type="InterPro" id="IPR005531">
    <property type="entry name" value="Asp23"/>
</dbReference>
<protein>
    <recommendedName>
        <fullName evidence="2">Asp23/Gls24 family envelope stress response protein</fullName>
    </recommendedName>
</protein>
<dbReference type="Pfam" id="PF03780">
    <property type="entry name" value="Asp23"/>
    <property type="match status" value="1"/>
</dbReference>
<reference evidence="1" key="1">
    <citation type="journal article" date="2012" name="PLoS ONE">
        <title>Gene sets for utilization of primary and secondary nutrition supplies in the distal gut of endangered iberian lynx.</title>
        <authorList>
            <person name="Alcaide M."/>
            <person name="Messina E."/>
            <person name="Richter M."/>
            <person name="Bargiela R."/>
            <person name="Peplies J."/>
            <person name="Huws S.A."/>
            <person name="Newbold C.J."/>
            <person name="Golyshin P.N."/>
            <person name="Simon M.A."/>
            <person name="Lopez G."/>
            <person name="Yakimov M.M."/>
            <person name="Ferrer M."/>
        </authorList>
    </citation>
    <scope>NUCLEOTIDE SEQUENCE</scope>
</reference>
<accession>J9CPR1</accession>
<organism evidence="1">
    <name type="scientific">gut metagenome</name>
    <dbReference type="NCBI Taxonomy" id="749906"/>
    <lineage>
        <taxon>unclassified sequences</taxon>
        <taxon>metagenomes</taxon>
        <taxon>organismal metagenomes</taxon>
    </lineage>
</organism>
<gene>
    <name evidence="1" type="ORF">EVA_09800</name>
</gene>
<sequence>MVRHENENGSINVSTNVYTDIVGTAATNCFGVKGMAARSLSDGVYHLLRKESVGKGVKVQFNEDNSISIDLHIIVDNNVNLNAVGASIISEVRYVVTQCTGTQVRDVNVYVDSMVID</sequence>
<dbReference type="EMBL" id="AMCI01002686">
    <property type="protein sequence ID" value="EJX02096.1"/>
    <property type="molecule type" value="Genomic_DNA"/>
</dbReference>
<name>J9CPR1_9ZZZZ</name>
<dbReference type="PANTHER" id="PTHR34297:SF2">
    <property type="entry name" value="ASP23_GLS24 FAMILY ENVELOPE STRESS RESPONSE PROTEIN"/>
    <property type="match status" value="1"/>
</dbReference>
<evidence type="ECO:0008006" key="2">
    <source>
        <dbReference type="Google" id="ProtNLM"/>
    </source>
</evidence>
<comment type="caution">
    <text evidence="1">The sequence shown here is derived from an EMBL/GenBank/DDBJ whole genome shotgun (WGS) entry which is preliminary data.</text>
</comment>
<dbReference type="AlphaFoldDB" id="J9CPR1"/>
<evidence type="ECO:0000313" key="1">
    <source>
        <dbReference type="EMBL" id="EJX02096.1"/>
    </source>
</evidence>
<dbReference type="PANTHER" id="PTHR34297">
    <property type="entry name" value="HYPOTHETICAL CYTOSOLIC PROTEIN-RELATED"/>
    <property type="match status" value="1"/>
</dbReference>